<dbReference type="Proteomes" id="UP001302812">
    <property type="component" value="Unassembled WGS sequence"/>
</dbReference>
<name>A0AAN6T7Q9_9PEZI</name>
<dbReference type="Gene3D" id="3.40.50.1110">
    <property type="entry name" value="SGNH hydrolase"/>
    <property type="match status" value="1"/>
</dbReference>
<evidence type="ECO:0000256" key="1">
    <source>
        <dbReference type="SAM" id="MobiDB-lite"/>
    </source>
</evidence>
<dbReference type="CDD" id="cd01833">
    <property type="entry name" value="XynB_like"/>
    <property type="match status" value="1"/>
</dbReference>
<dbReference type="InterPro" id="IPR013783">
    <property type="entry name" value="Ig-like_fold"/>
</dbReference>
<evidence type="ECO:0000313" key="4">
    <source>
        <dbReference type="Proteomes" id="UP001302812"/>
    </source>
</evidence>
<protein>
    <submittedName>
        <fullName evidence="3">Carbohydrate esterase family 3 protein</fullName>
    </submittedName>
</protein>
<dbReference type="SUPFAM" id="SSF52266">
    <property type="entry name" value="SGNH hydrolase"/>
    <property type="match status" value="1"/>
</dbReference>
<dbReference type="PROSITE" id="PS50853">
    <property type="entry name" value="FN3"/>
    <property type="match status" value="1"/>
</dbReference>
<dbReference type="InterPro" id="IPR036514">
    <property type="entry name" value="SGNH_hydro_sf"/>
</dbReference>
<evidence type="ECO:0000313" key="3">
    <source>
        <dbReference type="EMBL" id="KAK4107144.1"/>
    </source>
</evidence>
<dbReference type="CDD" id="cd00063">
    <property type="entry name" value="FN3"/>
    <property type="match status" value="1"/>
</dbReference>
<accession>A0AAN6T7Q9</accession>
<dbReference type="AlphaFoldDB" id="A0AAN6T7Q9"/>
<reference evidence="3" key="2">
    <citation type="submission" date="2023-05" db="EMBL/GenBank/DDBJ databases">
        <authorList>
            <consortium name="Lawrence Berkeley National Laboratory"/>
            <person name="Steindorff A."/>
            <person name="Hensen N."/>
            <person name="Bonometti L."/>
            <person name="Westerberg I."/>
            <person name="Brannstrom I.O."/>
            <person name="Guillou S."/>
            <person name="Cros-Aarteil S."/>
            <person name="Calhoun S."/>
            <person name="Haridas S."/>
            <person name="Kuo A."/>
            <person name="Mondo S."/>
            <person name="Pangilinan J."/>
            <person name="Riley R."/>
            <person name="Labutti K."/>
            <person name="Andreopoulos B."/>
            <person name="Lipzen A."/>
            <person name="Chen C."/>
            <person name="Yanf M."/>
            <person name="Daum C."/>
            <person name="Ng V."/>
            <person name="Clum A."/>
            <person name="Ohm R."/>
            <person name="Martin F."/>
            <person name="Silar P."/>
            <person name="Natvig D."/>
            <person name="Lalanne C."/>
            <person name="Gautier V."/>
            <person name="Ament-Velasquez S.L."/>
            <person name="Kruys A."/>
            <person name="Hutchinson M.I."/>
            <person name="Powell A.J."/>
            <person name="Barry K."/>
            <person name="Miller A.N."/>
            <person name="Grigoriev I.V."/>
            <person name="Debuchy R."/>
            <person name="Gladieux P."/>
            <person name="Thoren M.H."/>
            <person name="Johannesson H."/>
        </authorList>
    </citation>
    <scope>NUCLEOTIDE SEQUENCE</scope>
    <source>
        <strain evidence="3">CBS 508.74</strain>
    </source>
</reference>
<proteinExistence type="predicted"/>
<dbReference type="InterPro" id="IPR003961">
    <property type="entry name" value="FN3_dom"/>
</dbReference>
<organism evidence="3 4">
    <name type="scientific">Canariomyces notabilis</name>
    <dbReference type="NCBI Taxonomy" id="2074819"/>
    <lineage>
        <taxon>Eukaryota</taxon>
        <taxon>Fungi</taxon>
        <taxon>Dikarya</taxon>
        <taxon>Ascomycota</taxon>
        <taxon>Pezizomycotina</taxon>
        <taxon>Sordariomycetes</taxon>
        <taxon>Sordariomycetidae</taxon>
        <taxon>Sordariales</taxon>
        <taxon>Chaetomiaceae</taxon>
        <taxon>Canariomyces</taxon>
    </lineage>
</organism>
<sequence length="572" mass="63321">MVVGDSISHGREGDWTWRYRIWEWFRQQDIRVRFVGQYKGTVPQDDPEPPHPPPLVSEPAQPTPPLRTDGGYAAGVAPEFLANSHHFSASGRQAYQAQWLIAEQVASYEPDFCFVQLGFNDLGWCVSGPKDTLASMKRLIDEARSAKPDLKFAVANVPHRTDLPGREDLPVNTDIYNMLLARWIPFWNSPESPIALVRFCENYSCGGTTSDAAYDGLHPNALGEYQLAQAFSRTLVSVFHLGRTELAVPREIPSRPLSTPTNFKAISAPSGIIVTWDPVYGAYGYELRVRMAGSADWPLPCYVAFNRYDTRYCVAGQRWEYQVRASGGDHLKSAWSGVVSAVAHTETAPGPRNIVTHATPTGFTISWEPPQGQFTGSIDRYGVLAFDRDEPGGFPCVNQGVRGEFAEMAGLTPGHHYNIAVETWTSVGGGLPAGARSVTVGKETPPVPVCVRPIAIDDTTIDLRWSGHWDAAGYTIWIRHVPRSNADDSDNVRSRPQRFCAVTPNIQLADSASQRRLLYNLEPSVWDLQFAVSSYNGNDESELSEWMDASQPALEEPSLGKGDTIYINLDYL</sequence>
<feature type="compositionally biased region" description="Pro residues" evidence="1">
    <location>
        <begin position="50"/>
        <end position="65"/>
    </location>
</feature>
<feature type="domain" description="Fibronectin type-III" evidence="2">
    <location>
        <begin position="348"/>
        <end position="447"/>
    </location>
</feature>
<gene>
    <name evidence="3" type="ORF">N656DRAFT_793405</name>
</gene>
<dbReference type="SMART" id="SM00060">
    <property type="entry name" value="FN3"/>
    <property type="match status" value="3"/>
</dbReference>
<keyword evidence="4" id="KW-1185">Reference proteome</keyword>
<comment type="caution">
    <text evidence="3">The sequence shown here is derived from an EMBL/GenBank/DDBJ whole genome shotgun (WGS) entry which is preliminary data.</text>
</comment>
<dbReference type="GeneID" id="89941288"/>
<dbReference type="SUPFAM" id="SSF49265">
    <property type="entry name" value="Fibronectin type III"/>
    <property type="match status" value="1"/>
</dbReference>
<dbReference type="EMBL" id="MU853381">
    <property type="protein sequence ID" value="KAK4107144.1"/>
    <property type="molecule type" value="Genomic_DNA"/>
</dbReference>
<feature type="region of interest" description="Disordered" evidence="1">
    <location>
        <begin position="39"/>
        <end position="67"/>
    </location>
</feature>
<dbReference type="Gene3D" id="2.60.40.10">
    <property type="entry name" value="Immunoglobulins"/>
    <property type="match status" value="1"/>
</dbReference>
<dbReference type="Pfam" id="PF13472">
    <property type="entry name" value="Lipase_GDSL_2"/>
    <property type="match status" value="1"/>
</dbReference>
<dbReference type="Pfam" id="PF00041">
    <property type="entry name" value="fn3"/>
    <property type="match status" value="1"/>
</dbReference>
<reference evidence="3" key="1">
    <citation type="journal article" date="2023" name="Mol. Phylogenet. Evol.">
        <title>Genome-scale phylogeny and comparative genomics of the fungal order Sordariales.</title>
        <authorList>
            <person name="Hensen N."/>
            <person name="Bonometti L."/>
            <person name="Westerberg I."/>
            <person name="Brannstrom I.O."/>
            <person name="Guillou S."/>
            <person name="Cros-Aarteil S."/>
            <person name="Calhoun S."/>
            <person name="Haridas S."/>
            <person name="Kuo A."/>
            <person name="Mondo S."/>
            <person name="Pangilinan J."/>
            <person name="Riley R."/>
            <person name="LaButti K."/>
            <person name="Andreopoulos B."/>
            <person name="Lipzen A."/>
            <person name="Chen C."/>
            <person name="Yan M."/>
            <person name="Daum C."/>
            <person name="Ng V."/>
            <person name="Clum A."/>
            <person name="Steindorff A."/>
            <person name="Ohm R.A."/>
            <person name="Martin F."/>
            <person name="Silar P."/>
            <person name="Natvig D.O."/>
            <person name="Lalanne C."/>
            <person name="Gautier V."/>
            <person name="Ament-Velasquez S.L."/>
            <person name="Kruys A."/>
            <person name="Hutchinson M.I."/>
            <person name="Powell A.J."/>
            <person name="Barry K."/>
            <person name="Miller A.N."/>
            <person name="Grigoriev I.V."/>
            <person name="Debuchy R."/>
            <person name="Gladieux P."/>
            <person name="Hiltunen Thoren M."/>
            <person name="Johannesson H."/>
        </authorList>
    </citation>
    <scope>NUCLEOTIDE SEQUENCE</scope>
    <source>
        <strain evidence="3">CBS 508.74</strain>
    </source>
</reference>
<dbReference type="InterPro" id="IPR013830">
    <property type="entry name" value="SGNH_hydro"/>
</dbReference>
<dbReference type="PANTHER" id="PTHR30383">
    <property type="entry name" value="THIOESTERASE 1/PROTEASE 1/LYSOPHOSPHOLIPASE L1"/>
    <property type="match status" value="1"/>
</dbReference>
<dbReference type="GO" id="GO:0004622">
    <property type="term" value="F:phosphatidylcholine lysophospholipase activity"/>
    <property type="evidence" value="ECO:0007669"/>
    <property type="project" value="TreeGrafter"/>
</dbReference>
<dbReference type="PANTHER" id="PTHR30383:SF19">
    <property type="entry name" value="FIBRONECTIN TYPE-III DOMAIN-CONTAINING PROTEIN"/>
    <property type="match status" value="1"/>
</dbReference>
<dbReference type="InterPro" id="IPR051532">
    <property type="entry name" value="Ester_Hydrolysis_Enzymes"/>
</dbReference>
<dbReference type="InterPro" id="IPR036116">
    <property type="entry name" value="FN3_sf"/>
</dbReference>
<dbReference type="RefSeq" id="XP_064664714.1">
    <property type="nucleotide sequence ID" value="XM_064817163.1"/>
</dbReference>
<evidence type="ECO:0000259" key="2">
    <source>
        <dbReference type="PROSITE" id="PS50853"/>
    </source>
</evidence>